<evidence type="ECO:0000259" key="2">
    <source>
        <dbReference type="PROSITE" id="PS50158"/>
    </source>
</evidence>
<gene>
    <name evidence="3" type="ORF">EGW08_004821</name>
</gene>
<keyword evidence="1" id="KW-0862">Zinc</keyword>
<proteinExistence type="predicted"/>
<reference evidence="3 4" key="1">
    <citation type="submission" date="2019-01" db="EMBL/GenBank/DDBJ databases">
        <title>A draft genome assembly of the solar-powered sea slug Elysia chlorotica.</title>
        <authorList>
            <person name="Cai H."/>
            <person name="Li Q."/>
            <person name="Fang X."/>
            <person name="Li J."/>
            <person name="Curtis N.E."/>
            <person name="Altenburger A."/>
            <person name="Shibata T."/>
            <person name="Feng M."/>
            <person name="Maeda T."/>
            <person name="Schwartz J.A."/>
            <person name="Shigenobu S."/>
            <person name="Lundholm N."/>
            <person name="Nishiyama T."/>
            <person name="Yang H."/>
            <person name="Hasebe M."/>
            <person name="Li S."/>
            <person name="Pierce S.K."/>
            <person name="Wang J."/>
        </authorList>
    </citation>
    <scope>NUCLEOTIDE SEQUENCE [LARGE SCALE GENOMIC DNA]</scope>
    <source>
        <strain evidence="3">EC2010</strain>
        <tissue evidence="3">Whole organism of an adult</tissue>
    </source>
</reference>
<evidence type="ECO:0000313" key="3">
    <source>
        <dbReference type="EMBL" id="RUS87446.1"/>
    </source>
</evidence>
<dbReference type="PROSITE" id="PS50158">
    <property type="entry name" value="ZF_CCHC"/>
    <property type="match status" value="1"/>
</dbReference>
<comment type="caution">
    <text evidence="3">The sequence shown here is derived from an EMBL/GenBank/DDBJ whole genome shotgun (WGS) entry which is preliminary data.</text>
</comment>
<dbReference type="InterPro" id="IPR036875">
    <property type="entry name" value="Znf_CCHC_sf"/>
</dbReference>
<dbReference type="Gene3D" id="3.10.10.10">
    <property type="entry name" value="HIV Type 1 Reverse Transcriptase, subunit A, domain 1"/>
    <property type="match status" value="1"/>
</dbReference>
<name>A0A433U0W1_ELYCH</name>
<dbReference type="GO" id="GO:0003676">
    <property type="term" value="F:nucleic acid binding"/>
    <property type="evidence" value="ECO:0007669"/>
    <property type="project" value="InterPro"/>
</dbReference>
<dbReference type="Gene3D" id="4.10.60.10">
    <property type="entry name" value="Zinc finger, CCHC-type"/>
    <property type="match status" value="1"/>
</dbReference>
<keyword evidence="1" id="KW-0863">Zinc-finger</keyword>
<sequence length="531" mass="60632">MTHRDCRRRMEQDKYHYILLSSGTKGREVIQAANLTAETKKDPASLWNLFESHLIEKRNKWVQRLELSNLSQQPGDSVDQFVVKLKNKATKCSFSVDEANERITEQLIKGILWKEQKKKLISKGEDLTLQMAIDLTKRYEASNKNLNEYNQATDLRVVEAVGLKKPNNFGSCSRCGTSHTARNCPAYTSMCNKCGKKGHWAKLCRSSGTTQKQDTAHHRGKPRKVFNQGKTRRVHEVQDEQDFQISTINRRDEIITKLKIQAPQLQNKKVMMDTGANGNILTVRSLVQQLYADPVDTLQKRKIMQPTKTRLTAYNGSSIKNIGEITLKLYDKGTRQWTDTIFYVCESAGPNILGLESCTALGLVKINCQVKADSPELKVTSIKDLHQAYPEQFDGIGNFAGKFHITLKDDVMPVVHAPRKYPVHLHKELKNELDRMEALGVIDKVHMPTDWVNSVAFSRKQNGKLRICLDPKDLNKAIKRTYHKTPTLEEISHKFSGAKFFSKMDAQHRYWATHLDEESSLLTTFNSPYGR</sequence>
<dbReference type="Gene3D" id="3.30.70.270">
    <property type="match status" value="1"/>
</dbReference>
<dbReference type="OrthoDB" id="6080250at2759"/>
<dbReference type="InterPro" id="IPR043128">
    <property type="entry name" value="Rev_trsase/Diguanyl_cyclase"/>
</dbReference>
<dbReference type="SUPFAM" id="SSF57756">
    <property type="entry name" value="Retrovirus zinc finger-like domains"/>
    <property type="match status" value="1"/>
</dbReference>
<dbReference type="FunFam" id="3.10.10.10:FF:000003">
    <property type="entry name" value="Retrovirus-related Pol polyprotein from transposon 297-like Protein"/>
    <property type="match status" value="1"/>
</dbReference>
<dbReference type="InterPro" id="IPR043502">
    <property type="entry name" value="DNA/RNA_pol_sf"/>
</dbReference>
<dbReference type="STRING" id="188477.A0A433U0W1"/>
<dbReference type="PANTHER" id="PTHR37984">
    <property type="entry name" value="PROTEIN CBG26694"/>
    <property type="match status" value="1"/>
</dbReference>
<dbReference type="InterPro" id="IPR001878">
    <property type="entry name" value="Znf_CCHC"/>
</dbReference>
<keyword evidence="4" id="KW-1185">Reference proteome</keyword>
<dbReference type="GO" id="GO:0008270">
    <property type="term" value="F:zinc ion binding"/>
    <property type="evidence" value="ECO:0007669"/>
    <property type="project" value="UniProtKB-KW"/>
</dbReference>
<dbReference type="EMBL" id="RQTK01000111">
    <property type="protein sequence ID" value="RUS87446.1"/>
    <property type="molecule type" value="Genomic_DNA"/>
</dbReference>
<dbReference type="Proteomes" id="UP000271974">
    <property type="component" value="Unassembled WGS sequence"/>
</dbReference>
<dbReference type="PANTHER" id="PTHR37984:SF7">
    <property type="entry name" value="INTEGRASE CATALYTIC DOMAIN-CONTAINING PROTEIN"/>
    <property type="match status" value="1"/>
</dbReference>
<organism evidence="3 4">
    <name type="scientific">Elysia chlorotica</name>
    <name type="common">Eastern emerald elysia</name>
    <name type="synonym">Sea slug</name>
    <dbReference type="NCBI Taxonomy" id="188477"/>
    <lineage>
        <taxon>Eukaryota</taxon>
        <taxon>Metazoa</taxon>
        <taxon>Spiralia</taxon>
        <taxon>Lophotrochozoa</taxon>
        <taxon>Mollusca</taxon>
        <taxon>Gastropoda</taxon>
        <taxon>Heterobranchia</taxon>
        <taxon>Euthyneura</taxon>
        <taxon>Panpulmonata</taxon>
        <taxon>Sacoglossa</taxon>
        <taxon>Placobranchoidea</taxon>
        <taxon>Plakobranchidae</taxon>
        <taxon>Elysia</taxon>
    </lineage>
</organism>
<dbReference type="SMART" id="SM00343">
    <property type="entry name" value="ZnF_C2HC"/>
    <property type="match status" value="2"/>
</dbReference>
<dbReference type="InterPro" id="IPR050951">
    <property type="entry name" value="Retrovirus_Pol_polyprotein"/>
</dbReference>
<accession>A0A433U0W1</accession>
<keyword evidence="1" id="KW-0479">Metal-binding</keyword>
<evidence type="ECO:0000256" key="1">
    <source>
        <dbReference type="PROSITE-ProRule" id="PRU00047"/>
    </source>
</evidence>
<feature type="domain" description="CCHC-type" evidence="2">
    <location>
        <begin position="191"/>
        <end position="206"/>
    </location>
</feature>
<evidence type="ECO:0000313" key="4">
    <source>
        <dbReference type="Proteomes" id="UP000271974"/>
    </source>
</evidence>
<dbReference type="SUPFAM" id="SSF56672">
    <property type="entry name" value="DNA/RNA polymerases"/>
    <property type="match status" value="1"/>
</dbReference>
<protein>
    <recommendedName>
        <fullName evidence="2">CCHC-type domain-containing protein</fullName>
    </recommendedName>
</protein>
<dbReference type="AlphaFoldDB" id="A0A433U0W1"/>